<dbReference type="GO" id="GO:0005524">
    <property type="term" value="F:ATP binding"/>
    <property type="evidence" value="ECO:0007669"/>
    <property type="project" value="UniProtKB-KW"/>
</dbReference>
<evidence type="ECO:0000256" key="6">
    <source>
        <dbReference type="SAM" id="Phobius"/>
    </source>
</evidence>
<dbReference type="Gene3D" id="1.10.4200.10">
    <property type="entry name" value="Triphosphoribosyl-dephospho-CoA protein"/>
    <property type="match status" value="1"/>
</dbReference>
<dbReference type="InterPro" id="IPR002736">
    <property type="entry name" value="CitG"/>
</dbReference>
<comment type="similarity">
    <text evidence="5">Belongs to the CitG/MdcB family.</text>
</comment>
<keyword evidence="6" id="KW-0472">Membrane</keyword>
<evidence type="ECO:0000313" key="8">
    <source>
        <dbReference type="Proteomes" id="UP000184465"/>
    </source>
</evidence>
<dbReference type="PANTHER" id="PTHR30201:SF2">
    <property type="entry name" value="2-(5''-TRIPHOSPHORIBOSYL)-3'-DEPHOSPHOCOENZYME-A SYNTHASE"/>
    <property type="match status" value="1"/>
</dbReference>
<proteinExistence type="inferred from homology"/>
<dbReference type="Proteomes" id="UP000184465">
    <property type="component" value="Unassembled WGS sequence"/>
</dbReference>
<evidence type="ECO:0000256" key="2">
    <source>
        <dbReference type="ARBA" id="ARBA00022679"/>
    </source>
</evidence>
<sequence>MNEKEIFTRNIESLALRSLLYEVSASPKPGLVDRNNNGAHNDMDFYTFIDSSSVLGETFYHCTLTGIEHKDSSKTLLKAIRPFGIRGEKKMFAITNNVNTHKGLVFSLGIICAAIGYLYQKKPNRRWHANDICEQVKYMTEGLVERELMNKNFKNPVTYGEKLYIKYGVTGIRGEVTSGFQTVLNHGLPILKELMESRVGTFNDRLVQTLLNLMTHTEDSNILGRHNLDMLKRVQNEAKRIIELGGIFSPEGIKAIKEFDNWCIKHWVSPGGSADLLAVTIMLFLIEKL</sequence>
<keyword evidence="8" id="KW-1185">Reference proteome</keyword>
<dbReference type="NCBIfam" id="TIGR03125">
    <property type="entry name" value="citrate_citG"/>
    <property type="match status" value="1"/>
</dbReference>
<keyword evidence="2 5" id="KW-0808">Transferase</keyword>
<comment type="catalytic activity">
    <reaction evidence="1 5">
        <text>3'-dephospho-CoA + ATP = 2'-(5''-triphospho-alpha-D-ribosyl)-3'-dephospho-CoA + adenine</text>
        <dbReference type="Rhea" id="RHEA:15117"/>
        <dbReference type="ChEBI" id="CHEBI:16708"/>
        <dbReference type="ChEBI" id="CHEBI:30616"/>
        <dbReference type="ChEBI" id="CHEBI:57328"/>
        <dbReference type="ChEBI" id="CHEBI:61378"/>
        <dbReference type="EC" id="2.4.2.52"/>
    </reaction>
</comment>
<gene>
    <name evidence="5" type="primary">citG</name>
    <name evidence="7" type="ORF">SAMN02745912_02098</name>
</gene>
<dbReference type="EC" id="2.4.2.52" evidence="5"/>
<name>A0A1M6PCE9_PARC5</name>
<protein>
    <recommendedName>
        <fullName evidence="5">Probable 2-(5''-triphosphoribosyl)-3'-dephosphocoenzyme-A synthase</fullName>
        <shortName evidence="5">2-(5''-triphosphoribosyl)-3'-dephospho-CoA synthase</shortName>
        <ecNumber evidence="5">2.4.2.52</ecNumber>
    </recommendedName>
</protein>
<dbReference type="EMBL" id="FRAG01000023">
    <property type="protein sequence ID" value="SHK05597.1"/>
    <property type="molecule type" value="Genomic_DNA"/>
</dbReference>
<evidence type="ECO:0000256" key="3">
    <source>
        <dbReference type="ARBA" id="ARBA00022741"/>
    </source>
</evidence>
<accession>A0A1M6PCE9</accession>
<reference evidence="7 8" key="1">
    <citation type="submission" date="2016-11" db="EMBL/GenBank/DDBJ databases">
        <authorList>
            <person name="Jaros S."/>
            <person name="Januszkiewicz K."/>
            <person name="Wedrychowicz H."/>
        </authorList>
    </citation>
    <scope>NUCLEOTIDE SEQUENCE [LARGE SCALE GENOMIC DNA]</scope>
    <source>
        <strain evidence="7 8">DSM 15212</strain>
    </source>
</reference>
<dbReference type="Pfam" id="PF01874">
    <property type="entry name" value="CitG"/>
    <property type="match status" value="1"/>
</dbReference>
<dbReference type="GO" id="GO:0051191">
    <property type="term" value="P:prosthetic group biosynthetic process"/>
    <property type="evidence" value="ECO:0007669"/>
    <property type="project" value="TreeGrafter"/>
</dbReference>
<dbReference type="GO" id="GO:0046917">
    <property type="term" value="F:triphosphoribosyl-dephospho-CoA synthase activity"/>
    <property type="evidence" value="ECO:0007669"/>
    <property type="project" value="UniProtKB-UniRule"/>
</dbReference>
<keyword evidence="6" id="KW-1133">Transmembrane helix</keyword>
<evidence type="ECO:0000313" key="7">
    <source>
        <dbReference type="EMBL" id="SHK05597.1"/>
    </source>
</evidence>
<feature type="transmembrane region" description="Helical" evidence="6">
    <location>
        <begin position="103"/>
        <end position="119"/>
    </location>
</feature>
<dbReference type="PANTHER" id="PTHR30201">
    <property type="entry name" value="TRIPHOSPHORIBOSYL-DEPHOSPHO-COA SYNTHASE"/>
    <property type="match status" value="1"/>
</dbReference>
<evidence type="ECO:0000256" key="1">
    <source>
        <dbReference type="ARBA" id="ARBA00001210"/>
    </source>
</evidence>
<organism evidence="7 8">
    <name type="scientific">Paramaledivibacter caminithermalis (strain DSM 15212 / CIP 107654 / DViRD3)</name>
    <name type="common">Clostridium caminithermale</name>
    <dbReference type="NCBI Taxonomy" id="1121301"/>
    <lineage>
        <taxon>Bacteria</taxon>
        <taxon>Bacillati</taxon>
        <taxon>Bacillota</taxon>
        <taxon>Clostridia</taxon>
        <taxon>Peptostreptococcales</taxon>
        <taxon>Caminicellaceae</taxon>
        <taxon>Paramaledivibacter</taxon>
    </lineage>
</organism>
<evidence type="ECO:0000256" key="5">
    <source>
        <dbReference type="HAMAP-Rule" id="MF_00397"/>
    </source>
</evidence>
<keyword evidence="6" id="KW-0812">Transmembrane</keyword>
<evidence type="ECO:0000256" key="4">
    <source>
        <dbReference type="ARBA" id="ARBA00022840"/>
    </source>
</evidence>
<dbReference type="HAMAP" id="MF_00397">
    <property type="entry name" value="CitG"/>
    <property type="match status" value="1"/>
</dbReference>
<keyword evidence="4 5" id="KW-0067">ATP-binding</keyword>
<dbReference type="AlphaFoldDB" id="A0A1M6PCE9"/>
<dbReference type="STRING" id="1121301.SAMN02745912_02098"/>
<keyword evidence="3 5" id="KW-0547">Nucleotide-binding</keyword>
<dbReference type="InterPro" id="IPR017551">
    <property type="entry name" value="TriPribosyl-deP-CoA_syn_CitG"/>
</dbReference>